<dbReference type="PROSITE" id="PS50896">
    <property type="entry name" value="LISH"/>
    <property type="match status" value="1"/>
</dbReference>
<sequence length="578" mass="64340">MRLDSEPSSTNPSSRPFSNGTSLSPLHKAALSNSANGNSQSHAATNGSSSSHSSHSLSTHLRPSRPDYFGHDREEVARILIQSLIDLGYHDAAGALSQESGYQLESPSVAAFRSAVLRGQWADAEELLFGETPNDRGGVNIRNLKSGTESGLVLAEGANANEMLFLMRQQKFLEFLEERDLGRALGVLRTELTPLNQDVAKLHALSSLLMCHSAEDLKVQANWDGAAGHSRRVVLSELSKSISPSVMIPEHRLAVLLHQVKQNQISSCLYHNTASSPSLYTDHFCDRSQFPLKTVLELRKHSDEVWYLQFSHDGKRLASTSRDSTIIIYDTETFEVVRTLSEHSGWVAYVAWSPDCSKLISCSHDKKAKLWDMHSGDCITIDHHTEPVSSCSWAPDGLTFVTGSMDKQMCAWNLSGNLLYTWKGYRINDCVISPDGRRLICVSTEKRIHVYNYLTREEEYNVQLKVDLTCLNISQDSRYMLVNMSDNEIQLLDIETADIVRRFMGQKQGHYVIRSAFGGASENFVISGSEDSRIYIWHKDNGTLVETLEGHSGCVNSVAWNPKDPCMFASAGDDHVVR</sequence>
<dbReference type="InterPro" id="IPR006595">
    <property type="entry name" value="CTLH_C"/>
</dbReference>
<keyword evidence="2 4" id="KW-0853">WD repeat</keyword>
<feature type="repeat" description="WD" evidence="4">
    <location>
        <begin position="381"/>
        <end position="415"/>
    </location>
</feature>
<feature type="repeat" description="WD" evidence="4">
    <location>
        <begin position="523"/>
        <end position="547"/>
    </location>
</feature>
<dbReference type="SMART" id="SM00668">
    <property type="entry name" value="CTLH"/>
    <property type="match status" value="1"/>
</dbReference>
<evidence type="ECO:0000259" key="6">
    <source>
        <dbReference type="PROSITE" id="PS50897"/>
    </source>
</evidence>
<dbReference type="AlphaFoldDB" id="A0A9P8RRI5"/>
<dbReference type="Proteomes" id="UP000750711">
    <property type="component" value="Unassembled WGS sequence"/>
</dbReference>
<keyword evidence="8" id="KW-1185">Reference proteome</keyword>
<dbReference type="Pfam" id="PF23627">
    <property type="entry name" value="LisH_WDR26"/>
    <property type="match status" value="1"/>
</dbReference>
<dbReference type="SMART" id="SM00320">
    <property type="entry name" value="WD40"/>
    <property type="match status" value="7"/>
</dbReference>
<dbReference type="InterPro" id="IPR036322">
    <property type="entry name" value="WD40_repeat_dom_sf"/>
</dbReference>
<comment type="caution">
    <text evidence="7">The sequence shown here is derived from an EMBL/GenBank/DDBJ whole genome shotgun (WGS) entry which is preliminary data.</text>
</comment>
<dbReference type="Pfam" id="PF00400">
    <property type="entry name" value="WD40"/>
    <property type="match status" value="6"/>
</dbReference>
<proteinExistence type="predicted"/>
<protein>
    <recommendedName>
        <fullName evidence="6">CTLH domain-containing protein</fullName>
    </recommendedName>
</protein>
<evidence type="ECO:0000313" key="8">
    <source>
        <dbReference type="Proteomes" id="UP000750711"/>
    </source>
</evidence>
<dbReference type="PROSITE" id="PS00678">
    <property type="entry name" value="WD_REPEATS_1"/>
    <property type="match status" value="1"/>
</dbReference>
<dbReference type="EMBL" id="JAGHQM010000381">
    <property type="protein sequence ID" value="KAH0562255.1"/>
    <property type="molecule type" value="Genomic_DNA"/>
</dbReference>
<dbReference type="CDD" id="cd00200">
    <property type="entry name" value="WD40"/>
    <property type="match status" value="1"/>
</dbReference>
<name>A0A9P8RRI5_9PEZI</name>
<feature type="domain" description="CTLH" evidence="6">
    <location>
        <begin position="105"/>
        <end position="183"/>
    </location>
</feature>
<dbReference type="InterPro" id="IPR051350">
    <property type="entry name" value="WD_repeat-ST_regulator"/>
</dbReference>
<dbReference type="SUPFAM" id="SSF50978">
    <property type="entry name" value="WD40 repeat-like"/>
    <property type="match status" value="1"/>
</dbReference>
<gene>
    <name evidence="7" type="ORF">GP486_003051</name>
</gene>
<evidence type="ECO:0000256" key="2">
    <source>
        <dbReference type="ARBA" id="ARBA00022574"/>
    </source>
</evidence>
<organism evidence="7 8">
    <name type="scientific">Trichoglossum hirsutum</name>
    <dbReference type="NCBI Taxonomy" id="265104"/>
    <lineage>
        <taxon>Eukaryota</taxon>
        <taxon>Fungi</taxon>
        <taxon>Dikarya</taxon>
        <taxon>Ascomycota</taxon>
        <taxon>Pezizomycotina</taxon>
        <taxon>Geoglossomycetes</taxon>
        <taxon>Geoglossales</taxon>
        <taxon>Geoglossaceae</taxon>
        <taxon>Trichoglossum</taxon>
    </lineage>
</organism>
<dbReference type="PROSITE" id="PS50082">
    <property type="entry name" value="WD_REPEATS_2"/>
    <property type="match status" value="5"/>
</dbReference>
<dbReference type="GO" id="GO:0034657">
    <property type="term" value="C:GID complex"/>
    <property type="evidence" value="ECO:0007669"/>
    <property type="project" value="TreeGrafter"/>
</dbReference>
<evidence type="ECO:0000256" key="1">
    <source>
        <dbReference type="ARBA" id="ARBA00002343"/>
    </source>
</evidence>
<feature type="repeat" description="WD" evidence="4">
    <location>
        <begin position="548"/>
        <end position="578"/>
    </location>
</feature>
<dbReference type="PROSITE" id="PS50294">
    <property type="entry name" value="WD_REPEATS_REGION"/>
    <property type="match status" value="4"/>
</dbReference>
<dbReference type="Gene3D" id="2.130.10.10">
    <property type="entry name" value="YVTN repeat-like/Quinoprotein amine dehydrogenase"/>
    <property type="match status" value="1"/>
</dbReference>
<dbReference type="InterPro" id="IPR015943">
    <property type="entry name" value="WD40/YVTN_repeat-like_dom_sf"/>
</dbReference>
<comment type="function">
    <text evidence="1">Involved in the proteasome-dependent degradation of fructose-1,6-bisphosphatase.</text>
</comment>
<dbReference type="PANTHER" id="PTHR22838:SF0">
    <property type="entry name" value="WD REPEAT-CONTAINING PROTEIN 26"/>
    <property type="match status" value="1"/>
</dbReference>
<feature type="repeat" description="WD" evidence="4">
    <location>
        <begin position="298"/>
        <end position="339"/>
    </location>
</feature>
<evidence type="ECO:0000256" key="4">
    <source>
        <dbReference type="PROSITE-ProRule" id="PRU00221"/>
    </source>
</evidence>
<feature type="compositionally biased region" description="Polar residues" evidence="5">
    <location>
        <begin position="1"/>
        <end position="24"/>
    </location>
</feature>
<feature type="non-terminal residue" evidence="7">
    <location>
        <position position="578"/>
    </location>
</feature>
<reference evidence="7" key="1">
    <citation type="submission" date="2021-03" db="EMBL/GenBank/DDBJ databases">
        <title>Comparative genomics and phylogenomic investigation of the class Geoglossomycetes provide insights into ecological specialization and systematics.</title>
        <authorList>
            <person name="Melie T."/>
            <person name="Pirro S."/>
            <person name="Miller A.N."/>
            <person name="Quandt A."/>
        </authorList>
    </citation>
    <scope>NUCLEOTIDE SEQUENCE</scope>
    <source>
        <strain evidence="7">CAQ_001_2017</strain>
    </source>
</reference>
<feature type="region of interest" description="Disordered" evidence="5">
    <location>
        <begin position="1"/>
        <end position="69"/>
    </location>
</feature>
<dbReference type="InterPro" id="IPR006594">
    <property type="entry name" value="LisH"/>
</dbReference>
<dbReference type="GO" id="GO:0043161">
    <property type="term" value="P:proteasome-mediated ubiquitin-dependent protein catabolic process"/>
    <property type="evidence" value="ECO:0007669"/>
    <property type="project" value="TreeGrafter"/>
</dbReference>
<dbReference type="InterPro" id="IPR019775">
    <property type="entry name" value="WD40_repeat_CS"/>
</dbReference>
<feature type="compositionally biased region" description="Low complexity" evidence="5">
    <location>
        <begin position="39"/>
        <end position="61"/>
    </location>
</feature>
<evidence type="ECO:0000256" key="5">
    <source>
        <dbReference type="SAM" id="MobiDB-lite"/>
    </source>
</evidence>
<dbReference type="PANTHER" id="PTHR22838">
    <property type="entry name" value="WD REPEAT PROTEIN 26-RELATED"/>
    <property type="match status" value="1"/>
</dbReference>
<accession>A0A9P8RRI5</accession>
<evidence type="ECO:0000256" key="3">
    <source>
        <dbReference type="ARBA" id="ARBA00022737"/>
    </source>
</evidence>
<feature type="repeat" description="WD" evidence="4">
    <location>
        <begin position="340"/>
        <end position="381"/>
    </location>
</feature>
<dbReference type="PROSITE" id="PS50897">
    <property type="entry name" value="CTLH"/>
    <property type="match status" value="1"/>
</dbReference>
<keyword evidence="3" id="KW-0677">Repeat</keyword>
<evidence type="ECO:0000313" key="7">
    <source>
        <dbReference type="EMBL" id="KAH0562255.1"/>
    </source>
</evidence>
<dbReference type="InterPro" id="IPR001680">
    <property type="entry name" value="WD40_rpt"/>
</dbReference>